<evidence type="ECO:0000256" key="8">
    <source>
        <dbReference type="ARBA" id="ARBA00031737"/>
    </source>
</evidence>
<evidence type="ECO:0000256" key="6">
    <source>
        <dbReference type="ARBA" id="ARBA00023054"/>
    </source>
</evidence>
<evidence type="ECO:0000313" key="11">
    <source>
        <dbReference type="Proteomes" id="UP000295075"/>
    </source>
</evidence>
<dbReference type="OrthoDB" id="5198800at2"/>
<evidence type="ECO:0000256" key="5">
    <source>
        <dbReference type="ARBA" id="ARBA00022618"/>
    </source>
</evidence>
<dbReference type="EMBL" id="SMKA01000041">
    <property type="protein sequence ID" value="TDC30763.1"/>
    <property type="molecule type" value="Genomic_DNA"/>
</dbReference>
<organism evidence="10 11">
    <name type="scientific">Kribbella albertanoniae</name>
    <dbReference type="NCBI Taxonomy" id="1266829"/>
    <lineage>
        <taxon>Bacteria</taxon>
        <taxon>Bacillati</taxon>
        <taxon>Actinomycetota</taxon>
        <taxon>Actinomycetes</taxon>
        <taxon>Propionibacteriales</taxon>
        <taxon>Kribbellaceae</taxon>
        <taxon>Kribbella</taxon>
    </lineage>
</organism>
<dbReference type="InterPro" id="IPR019933">
    <property type="entry name" value="DivIVA_domain"/>
</dbReference>
<dbReference type="AlphaFoldDB" id="A0A4R4Q796"/>
<keyword evidence="11" id="KW-1185">Reference proteome</keyword>
<keyword evidence="6" id="KW-0175">Coiled coil</keyword>
<feature type="compositionally biased region" description="Pro residues" evidence="9">
    <location>
        <begin position="76"/>
        <end position="85"/>
    </location>
</feature>
<evidence type="ECO:0000313" key="10">
    <source>
        <dbReference type="EMBL" id="TDC30763.1"/>
    </source>
</evidence>
<dbReference type="Gene3D" id="6.10.250.660">
    <property type="match status" value="2"/>
</dbReference>
<evidence type="ECO:0000256" key="4">
    <source>
        <dbReference type="ARBA" id="ARBA00022490"/>
    </source>
</evidence>
<dbReference type="GO" id="GO:0005737">
    <property type="term" value="C:cytoplasm"/>
    <property type="evidence" value="ECO:0007669"/>
    <property type="project" value="UniProtKB-SubCell"/>
</dbReference>
<keyword evidence="5" id="KW-0132">Cell division</keyword>
<comment type="similarity">
    <text evidence="2">Belongs to the DivIVA family.</text>
</comment>
<sequence>MFTRVRWREGYDIDEVNAFVERLAATVEGRYVGAPVTAADIRNVSFTPVRFREGYDVAEVDTFLETAAQGMAAAPTAPPYQPQPPRQLLQPPRFTPVKLREGYDMAEVDDFVERILATVNGVPTDRPVTAREVSTKQFSSVRIREGYDVMEVDLFLEEAERLLSQ</sequence>
<keyword evidence="7" id="KW-0131">Cell cycle</keyword>
<evidence type="ECO:0000256" key="3">
    <source>
        <dbReference type="ARBA" id="ARBA00018787"/>
    </source>
</evidence>
<dbReference type="InterPro" id="IPR007793">
    <property type="entry name" value="DivIVA_fam"/>
</dbReference>
<reference evidence="10 11" key="1">
    <citation type="submission" date="2019-03" db="EMBL/GenBank/DDBJ databases">
        <title>Draft genome sequences of novel Actinobacteria.</title>
        <authorList>
            <person name="Sahin N."/>
            <person name="Ay H."/>
            <person name="Saygin H."/>
        </authorList>
    </citation>
    <scope>NUCLEOTIDE SEQUENCE [LARGE SCALE GENOMIC DNA]</scope>
    <source>
        <strain evidence="10 11">JCM 30547</strain>
    </source>
</reference>
<name>A0A4R4Q796_9ACTN</name>
<accession>A0A4R4Q796</accession>
<evidence type="ECO:0000256" key="1">
    <source>
        <dbReference type="ARBA" id="ARBA00004496"/>
    </source>
</evidence>
<dbReference type="RefSeq" id="WP_132406060.1">
    <property type="nucleotide sequence ID" value="NZ_SMKA01000041.1"/>
</dbReference>
<evidence type="ECO:0000256" key="2">
    <source>
        <dbReference type="ARBA" id="ARBA00009008"/>
    </source>
</evidence>
<protein>
    <recommendedName>
        <fullName evidence="3">Cell wall synthesis protein Wag31</fullName>
    </recommendedName>
    <alternativeName>
        <fullName evidence="8">Antigen 84</fullName>
    </alternativeName>
</protein>
<dbReference type="Proteomes" id="UP000295075">
    <property type="component" value="Unassembled WGS sequence"/>
</dbReference>
<proteinExistence type="inferred from homology"/>
<gene>
    <name evidence="10" type="ORF">E1261_12555</name>
</gene>
<dbReference type="PANTHER" id="PTHR35794">
    <property type="entry name" value="CELL DIVISION PROTEIN DIVIVA"/>
    <property type="match status" value="1"/>
</dbReference>
<feature type="region of interest" description="Disordered" evidence="9">
    <location>
        <begin position="71"/>
        <end position="90"/>
    </location>
</feature>
<comment type="subcellular location">
    <subcellularLocation>
        <location evidence="1">Cytoplasm</location>
    </subcellularLocation>
</comment>
<evidence type="ECO:0000256" key="7">
    <source>
        <dbReference type="ARBA" id="ARBA00023306"/>
    </source>
</evidence>
<dbReference type="PANTHER" id="PTHR35794:SF2">
    <property type="entry name" value="CELL DIVISION PROTEIN DIVIVA"/>
    <property type="match status" value="1"/>
</dbReference>
<dbReference type="GO" id="GO:0051301">
    <property type="term" value="P:cell division"/>
    <property type="evidence" value="ECO:0007669"/>
    <property type="project" value="UniProtKB-KW"/>
</dbReference>
<dbReference type="NCBIfam" id="TIGR03544">
    <property type="entry name" value="DivI1A_domain"/>
    <property type="match status" value="4"/>
</dbReference>
<keyword evidence="4" id="KW-0963">Cytoplasm</keyword>
<comment type="caution">
    <text evidence="10">The sequence shown here is derived from an EMBL/GenBank/DDBJ whole genome shotgun (WGS) entry which is preliminary data.</text>
</comment>
<evidence type="ECO:0000256" key="9">
    <source>
        <dbReference type="SAM" id="MobiDB-lite"/>
    </source>
</evidence>